<keyword evidence="2" id="KW-0812">Transmembrane</keyword>
<dbReference type="PROSITE" id="PS50005">
    <property type="entry name" value="TPR"/>
    <property type="match status" value="1"/>
</dbReference>
<dbReference type="InterPro" id="IPR019734">
    <property type="entry name" value="TPR_rpt"/>
</dbReference>
<protein>
    <submittedName>
        <fullName evidence="4">Tetratricopeptide repeat protein</fullName>
    </submittedName>
</protein>
<feature type="chain" id="PRO_5039542562" evidence="3">
    <location>
        <begin position="26"/>
        <end position="255"/>
    </location>
</feature>
<dbReference type="Pfam" id="PF00515">
    <property type="entry name" value="TPR_1"/>
    <property type="match status" value="1"/>
</dbReference>
<sequence>MKRTITIRRILFCFMALCLMGSVSAQEAALKEAEAAYAKEDYTKAIELYEGVLESHGESAAVYYNLGNAYYKAGKVAPAILNYERCLLLNPGDGDARFNLQMARQMTVDKIEPIGEFFLVSWFKKVENLGSADSWAKAGIVCFLLFIICLILFFFSRWVRVKKVGFYMGILMVISVVFTNIFASHQKEEMMNRTHAIVFAPTVTVKSSPDNSGTDLFVLHEGTNVTVKSTLGDWSEIVLEDGNVGWMPSKDIEKI</sequence>
<feature type="repeat" description="TPR" evidence="1">
    <location>
        <begin position="60"/>
        <end position="93"/>
    </location>
</feature>
<name>A0A9D2BRE5_9BACT</name>
<gene>
    <name evidence="4" type="ORF">H9848_09625</name>
</gene>
<feature type="transmembrane region" description="Helical" evidence="2">
    <location>
        <begin position="135"/>
        <end position="155"/>
    </location>
</feature>
<dbReference type="PROSITE" id="PS50293">
    <property type="entry name" value="TPR_REGION"/>
    <property type="match status" value="1"/>
</dbReference>
<feature type="transmembrane region" description="Helical" evidence="2">
    <location>
        <begin position="164"/>
        <end position="183"/>
    </location>
</feature>
<keyword evidence="1" id="KW-0802">TPR repeat</keyword>
<dbReference type="Pfam" id="PF13174">
    <property type="entry name" value="TPR_6"/>
    <property type="match status" value="1"/>
</dbReference>
<accession>A0A9D2BRE5</accession>
<evidence type="ECO:0000313" key="5">
    <source>
        <dbReference type="Proteomes" id="UP000823847"/>
    </source>
</evidence>
<evidence type="ECO:0000313" key="4">
    <source>
        <dbReference type="EMBL" id="HIX86848.1"/>
    </source>
</evidence>
<dbReference type="SUPFAM" id="SSF48452">
    <property type="entry name" value="TPR-like"/>
    <property type="match status" value="1"/>
</dbReference>
<dbReference type="SMART" id="SM00028">
    <property type="entry name" value="TPR"/>
    <property type="match status" value="1"/>
</dbReference>
<dbReference type="AlphaFoldDB" id="A0A9D2BRE5"/>
<dbReference type="Gene3D" id="2.30.30.40">
    <property type="entry name" value="SH3 Domains"/>
    <property type="match status" value="1"/>
</dbReference>
<proteinExistence type="predicted"/>
<keyword evidence="3" id="KW-0732">Signal</keyword>
<evidence type="ECO:0000256" key="3">
    <source>
        <dbReference type="SAM" id="SignalP"/>
    </source>
</evidence>
<reference evidence="4" key="1">
    <citation type="journal article" date="2021" name="PeerJ">
        <title>Extensive microbial diversity within the chicken gut microbiome revealed by metagenomics and culture.</title>
        <authorList>
            <person name="Gilroy R."/>
            <person name="Ravi A."/>
            <person name="Getino M."/>
            <person name="Pursley I."/>
            <person name="Horton D.L."/>
            <person name="Alikhan N.F."/>
            <person name="Baker D."/>
            <person name="Gharbi K."/>
            <person name="Hall N."/>
            <person name="Watson M."/>
            <person name="Adriaenssens E.M."/>
            <person name="Foster-Nyarko E."/>
            <person name="Jarju S."/>
            <person name="Secka A."/>
            <person name="Antonio M."/>
            <person name="Oren A."/>
            <person name="Chaudhuri R.R."/>
            <person name="La Ragione R."/>
            <person name="Hildebrand F."/>
            <person name="Pallen M.J."/>
        </authorList>
    </citation>
    <scope>NUCLEOTIDE SEQUENCE</scope>
    <source>
        <strain evidence="4">ChiHecec2B26-12326</strain>
    </source>
</reference>
<comment type="caution">
    <text evidence="4">The sequence shown here is derived from an EMBL/GenBank/DDBJ whole genome shotgun (WGS) entry which is preliminary data.</text>
</comment>
<keyword evidence="2" id="KW-0472">Membrane</keyword>
<dbReference type="Gene3D" id="1.25.40.10">
    <property type="entry name" value="Tetratricopeptide repeat domain"/>
    <property type="match status" value="1"/>
</dbReference>
<evidence type="ECO:0000256" key="2">
    <source>
        <dbReference type="SAM" id="Phobius"/>
    </source>
</evidence>
<evidence type="ECO:0000256" key="1">
    <source>
        <dbReference type="PROSITE-ProRule" id="PRU00339"/>
    </source>
</evidence>
<reference evidence="4" key="2">
    <citation type="submission" date="2021-04" db="EMBL/GenBank/DDBJ databases">
        <authorList>
            <person name="Gilroy R."/>
        </authorList>
    </citation>
    <scope>NUCLEOTIDE SEQUENCE</scope>
    <source>
        <strain evidence="4">ChiHecec2B26-12326</strain>
    </source>
</reference>
<dbReference type="Proteomes" id="UP000823847">
    <property type="component" value="Unassembled WGS sequence"/>
</dbReference>
<organism evidence="4 5">
    <name type="scientific">Candidatus Parabacteroides intestinigallinarum</name>
    <dbReference type="NCBI Taxonomy" id="2838722"/>
    <lineage>
        <taxon>Bacteria</taxon>
        <taxon>Pseudomonadati</taxon>
        <taxon>Bacteroidota</taxon>
        <taxon>Bacteroidia</taxon>
        <taxon>Bacteroidales</taxon>
        <taxon>Tannerellaceae</taxon>
        <taxon>Parabacteroides</taxon>
    </lineage>
</organism>
<keyword evidence="2" id="KW-1133">Transmembrane helix</keyword>
<dbReference type="EMBL" id="DXEN01000072">
    <property type="protein sequence ID" value="HIX86848.1"/>
    <property type="molecule type" value="Genomic_DNA"/>
</dbReference>
<dbReference type="InterPro" id="IPR011990">
    <property type="entry name" value="TPR-like_helical_dom_sf"/>
</dbReference>
<feature type="signal peptide" evidence="3">
    <location>
        <begin position="1"/>
        <end position="25"/>
    </location>
</feature>